<evidence type="ECO:0000256" key="5">
    <source>
        <dbReference type="HAMAP-Rule" id="MF_00362"/>
    </source>
</evidence>
<dbReference type="InterPro" id="IPR047865">
    <property type="entry name" value="Ribosomal_uL10_bac_type"/>
</dbReference>
<dbReference type="Gene3D" id="6.10.250.290">
    <property type="match status" value="1"/>
</dbReference>
<dbReference type="AlphaFoldDB" id="A0A1G2PFX7"/>
<dbReference type="GO" id="GO:0005840">
    <property type="term" value="C:ribosome"/>
    <property type="evidence" value="ECO:0007669"/>
    <property type="project" value="UniProtKB-KW"/>
</dbReference>
<evidence type="ECO:0000256" key="2">
    <source>
        <dbReference type="ARBA" id="ARBA00022980"/>
    </source>
</evidence>
<accession>A0A1G2PFX7</accession>
<keyword evidence="5" id="KW-0694">RNA-binding</keyword>
<keyword evidence="2 5" id="KW-0689">Ribosomal protein</keyword>
<keyword evidence="3 5" id="KW-0687">Ribonucleoprotein</keyword>
<organism evidence="6 7">
    <name type="scientific">Candidatus Terrybacteria bacterium RIFCSPHIGHO2_01_FULL_43_35</name>
    <dbReference type="NCBI Taxonomy" id="1802361"/>
    <lineage>
        <taxon>Bacteria</taxon>
        <taxon>Candidatus Terryibacteriota</taxon>
    </lineage>
</organism>
<evidence type="ECO:0000256" key="3">
    <source>
        <dbReference type="ARBA" id="ARBA00023274"/>
    </source>
</evidence>
<proteinExistence type="inferred from homology"/>
<comment type="similarity">
    <text evidence="1 5">Belongs to the universal ribosomal protein uL10 family.</text>
</comment>
<comment type="caution">
    <text evidence="6">The sequence shown here is derived from an EMBL/GenBank/DDBJ whole genome shotgun (WGS) entry which is preliminary data.</text>
</comment>
<evidence type="ECO:0000313" key="6">
    <source>
        <dbReference type="EMBL" id="OHA47256.1"/>
    </source>
</evidence>
<protein>
    <recommendedName>
        <fullName evidence="4 5">Large ribosomal subunit protein uL10</fullName>
    </recommendedName>
</protein>
<comment type="function">
    <text evidence="5">Forms part of the ribosomal stalk, playing a central role in the interaction of the ribosome with GTP-bound translation factors.</text>
</comment>
<evidence type="ECO:0000256" key="1">
    <source>
        <dbReference type="ARBA" id="ARBA00008889"/>
    </source>
</evidence>
<dbReference type="HAMAP" id="MF_00362">
    <property type="entry name" value="Ribosomal_uL10"/>
    <property type="match status" value="1"/>
</dbReference>
<sequence>MLKKEQKIKLVDEIGKDMALNKSVIFVDFRNVKTKPIEGLRDELKKTGSSMRVVRKTLLGRAIESLNLGEKLNVKTLEGQIAVIFGDVIGAAKACAAFAKKEKSFKFVGGIMEGHFLSPKEAAALATIPSRHELLGQLVWTLASPMQGLVVTLNGIPRSLVIALSEISKKK</sequence>
<dbReference type="NCBIfam" id="NF000955">
    <property type="entry name" value="PRK00099.1-1"/>
    <property type="match status" value="1"/>
</dbReference>
<dbReference type="SUPFAM" id="SSF160369">
    <property type="entry name" value="Ribosomal protein L10-like"/>
    <property type="match status" value="1"/>
</dbReference>
<dbReference type="InterPro" id="IPR001790">
    <property type="entry name" value="Ribosomal_uL10"/>
</dbReference>
<dbReference type="EMBL" id="MHSR01000005">
    <property type="protein sequence ID" value="OHA47256.1"/>
    <property type="molecule type" value="Genomic_DNA"/>
</dbReference>
<evidence type="ECO:0000256" key="4">
    <source>
        <dbReference type="ARBA" id="ARBA00035202"/>
    </source>
</evidence>
<dbReference type="GO" id="GO:0006412">
    <property type="term" value="P:translation"/>
    <property type="evidence" value="ECO:0007669"/>
    <property type="project" value="UniProtKB-UniRule"/>
</dbReference>
<keyword evidence="5" id="KW-0699">rRNA-binding</keyword>
<dbReference type="PANTHER" id="PTHR11560">
    <property type="entry name" value="39S RIBOSOMAL PROTEIN L10, MITOCHONDRIAL"/>
    <property type="match status" value="1"/>
</dbReference>
<dbReference type="CDD" id="cd05797">
    <property type="entry name" value="Ribosomal_L10"/>
    <property type="match status" value="1"/>
</dbReference>
<reference evidence="6 7" key="1">
    <citation type="journal article" date="2016" name="Nat. Commun.">
        <title>Thousands of microbial genomes shed light on interconnected biogeochemical processes in an aquifer system.</title>
        <authorList>
            <person name="Anantharaman K."/>
            <person name="Brown C.T."/>
            <person name="Hug L.A."/>
            <person name="Sharon I."/>
            <person name="Castelle C.J."/>
            <person name="Probst A.J."/>
            <person name="Thomas B.C."/>
            <person name="Singh A."/>
            <person name="Wilkins M.J."/>
            <person name="Karaoz U."/>
            <person name="Brodie E.L."/>
            <person name="Williams K.H."/>
            <person name="Hubbard S.S."/>
            <person name="Banfield J.F."/>
        </authorList>
    </citation>
    <scope>NUCLEOTIDE SEQUENCE [LARGE SCALE GENOMIC DNA]</scope>
</reference>
<gene>
    <name evidence="5" type="primary">rplJ</name>
    <name evidence="6" type="ORF">A2828_00090</name>
</gene>
<dbReference type="Gene3D" id="3.30.70.1730">
    <property type="match status" value="1"/>
</dbReference>
<evidence type="ECO:0000313" key="7">
    <source>
        <dbReference type="Proteomes" id="UP000178869"/>
    </source>
</evidence>
<dbReference type="Pfam" id="PF00466">
    <property type="entry name" value="Ribosomal_L10"/>
    <property type="match status" value="1"/>
</dbReference>
<dbReference type="Proteomes" id="UP000178869">
    <property type="component" value="Unassembled WGS sequence"/>
</dbReference>
<dbReference type="GO" id="GO:1990904">
    <property type="term" value="C:ribonucleoprotein complex"/>
    <property type="evidence" value="ECO:0007669"/>
    <property type="project" value="UniProtKB-KW"/>
</dbReference>
<dbReference type="InterPro" id="IPR022973">
    <property type="entry name" value="Ribosomal_uL10_bac"/>
</dbReference>
<dbReference type="InterPro" id="IPR043141">
    <property type="entry name" value="Ribosomal_uL10-like_sf"/>
</dbReference>
<comment type="subunit">
    <text evidence="5">Part of the ribosomal stalk of the 50S ribosomal subunit. The N-terminus interacts with L11 and the large rRNA to form the base of the stalk. The C-terminus forms an elongated spine to which L12 dimers bind in a sequential fashion forming a multimeric L10(L12)X complex.</text>
</comment>
<dbReference type="GO" id="GO:0070180">
    <property type="term" value="F:large ribosomal subunit rRNA binding"/>
    <property type="evidence" value="ECO:0007669"/>
    <property type="project" value="UniProtKB-UniRule"/>
</dbReference>
<name>A0A1G2PFX7_9BACT</name>